<proteinExistence type="predicted"/>
<keyword evidence="2" id="KW-1185">Reference proteome</keyword>
<organism evidence="1 2">
    <name type="scientific">Solanum tuberosum</name>
    <name type="common">Potato</name>
    <dbReference type="NCBI Taxonomy" id="4113"/>
    <lineage>
        <taxon>Eukaryota</taxon>
        <taxon>Viridiplantae</taxon>
        <taxon>Streptophyta</taxon>
        <taxon>Embryophyta</taxon>
        <taxon>Tracheophyta</taxon>
        <taxon>Spermatophyta</taxon>
        <taxon>Magnoliopsida</taxon>
        <taxon>eudicotyledons</taxon>
        <taxon>Gunneridae</taxon>
        <taxon>Pentapetalae</taxon>
        <taxon>asterids</taxon>
        <taxon>lamiids</taxon>
        <taxon>Solanales</taxon>
        <taxon>Solanaceae</taxon>
        <taxon>Solanoideae</taxon>
        <taxon>Solaneae</taxon>
        <taxon>Solanum</taxon>
    </lineage>
</organism>
<accession>A0ABQ7WK25</accession>
<evidence type="ECO:0000313" key="1">
    <source>
        <dbReference type="EMBL" id="KAH0781107.1"/>
    </source>
</evidence>
<protein>
    <submittedName>
        <fullName evidence="1">Uncharacterized protein</fullName>
    </submittedName>
</protein>
<comment type="caution">
    <text evidence="1">The sequence shown here is derived from an EMBL/GenBank/DDBJ whole genome shotgun (WGS) entry which is preliminary data.</text>
</comment>
<name>A0ABQ7WK25_SOLTU</name>
<sequence length="151" mass="17837">MSGVQIFFLDKREEKIEVVVMEEGNSPVKRWEDLNIDMLVKIFLSFDLFRLISKTLDLSVKQSNFIRVSIPPYVYVDTPSRGKLTSILKIFLNLSRGNILTLIFHYNLYAGNNQLTYTAKRCQWLKCLVKPAWEKLEKQTIRSVFHEWKYV</sequence>
<gene>
    <name evidence="1" type="ORF">KY290_000705</name>
</gene>
<dbReference type="Proteomes" id="UP000826656">
    <property type="component" value="Unassembled WGS sequence"/>
</dbReference>
<reference evidence="1 2" key="1">
    <citation type="journal article" date="2021" name="bioRxiv">
        <title>Chromosome-scale and haplotype-resolved genome assembly of a tetraploid potato cultivar.</title>
        <authorList>
            <person name="Sun H."/>
            <person name="Jiao W.-B."/>
            <person name="Krause K."/>
            <person name="Campoy J.A."/>
            <person name="Goel M."/>
            <person name="Folz-Donahue K."/>
            <person name="Kukat C."/>
            <person name="Huettel B."/>
            <person name="Schneeberger K."/>
        </authorList>
    </citation>
    <scope>NUCLEOTIDE SEQUENCE [LARGE SCALE GENOMIC DNA]</scope>
    <source>
        <strain evidence="1">SolTubOtavaFocal</strain>
        <tissue evidence="1">Leaves</tissue>
    </source>
</reference>
<dbReference type="EMBL" id="JAIVGD010000001">
    <property type="protein sequence ID" value="KAH0781107.1"/>
    <property type="molecule type" value="Genomic_DNA"/>
</dbReference>
<evidence type="ECO:0000313" key="2">
    <source>
        <dbReference type="Proteomes" id="UP000826656"/>
    </source>
</evidence>